<reference evidence="1 2" key="2">
    <citation type="submission" date="2018-11" db="EMBL/GenBank/DDBJ databases">
        <authorList>
            <consortium name="Pathogen Informatics"/>
        </authorList>
    </citation>
    <scope>NUCLEOTIDE SEQUENCE [LARGE SCALE GENOMIC DNA]</scope>
    <source>
        <strain evidence="1 2">Egypt</strain>
    </source>
</reference>
<evidence type="ECO:0000313" key="2">
    <source>
        <dbReference type="Proteomes" id="UP000272942"/>
    </source>
</evidence>
<organism evidence="3">
    <name type="scientific">Echinostoma caproni</name>
    <dbReference type="NCBI Taxonomy" id="27848"/>
    <lineage>
        <taxon>Eukaryota</taxon>
        <taxon>Metazoa</taxon>
        <taxon>Spiralia</taxon>
        <taxon>Lophotrochozoa</taxon>
        <taxon>Platyhelminthes</taxon>
        <taxon>Trematoda</taxon>
        <taxon>Digenea</taxon>
        <taxon>Plagiorchiida</taxon>
        <taxon>Echinostomata</taxon>
        <taxon>Echinostomatoidea</taxon>
        <taxon>Echinostomatidae</taxon>
        <taxon>Echinostoma</taxon>
    </lineage>
</organism>
<dbReference type="Proteomes" id="UP000272942">
    <property type="component" value="Unassembled WGS sequence"/>
</dbReference>
<dbReference type="EMBL" id="UZAN01001320">
    <property type="protein sequence ID" value="VDP22359.1"/>
    <property type="molecule type" value="Genomic_DNA"/>
</dbReference>
<gene>
    <name evidence="1" type="ORF">ECPE_LOCUS412</name>
</gene>
<dbReference type="WBParaSite" id="ECPE_0000041201-mRNA-1">
    <property type="protein sequence ID" value="ECPE_0000041201-mRNA-1"/>
    <property type="gene ID" value="ECPE_0000041201"/>
</dbReference>
<evidence type="ECO:0000313" key="1">
    <source>
        <dbReference type="EMBL" id="VDP22359.1"/>
    </source>
</evidence>
<accession>A0A183A0C7</accession>
<evidence type="ECO:0000313" key="3">
    <source>
        <dbReference type="WBParaSite" id="ECPE_0000041201-mRNA-1"/>
    </source>
</evidence>
<protein>
    <submittedName>
        <fullName evidence="3">Reverse transcriptase domain-containing protein</fullName>
    </submittedName>
</protein>
<dbReference type="AlphaFoldDB" id="A0A183A0C7"/>
<dbReference type="OrthoDB" id="10052339at2759"/>
<dbReference type="PANTHER" id="PTHR47331">
    <property type="entry name" value="PHD-TYPE DOMAIN-CONTAINING PROTEIN"/>
    <property type="match status" value="1"/>
</dbReference>
<reference evidence="3" key="1">
    <citation type="submission" date="2016-06" db="UniProtKB">
        <authorList>
            <consortium name="WormBaseParasite"/>
        </authorList>
    </citation>
    <scope>IDENTIFICATION</scope>
</reference>
<sequence>MTRVTFDCAAKYAGLALNDRLLPGPHLTTTLIEVLCRFLLGSVAAAIDIQEMFQHVKVPEGQKDALRL</sequence>
<name>A0A183A0C7_9TREM</name>
<keyword evidence="2" id="KW-1185">Reference proteome</keyword>
<proteinExistence type="predicted"/>